<proteinExistence type="predicted"/>
<dbReference type="RefSeq" id="WP_347935943.1">
    <property type="nucleotide sequence ID" value="NZ_JBDXMI010000001.1"/>
</dbReference>
<sequence length="405" mass="40205">MTGDGSWNVVFDGSGNASAAMTLRDSGVAPGDYGMVTVDAKGRVTTARAIVPDDVPALDWSKIASGKPATLAGYGIADGASKTDLQNAVSGLVSGAPANLNTLQELAAAVNNDPKFSSTVDGKLAGKADKAVTLAGYGIADAVSKSDLKSAVDVSNSGKADKATTLAGYGITDAQPASPDLAALANLKGAAGLYVNTGPGAATVRSLAAGQGIAVSNGDGKAGNPTVALANTGVAAGTYGMVTVDAMGRVTAGRAMAAADVPALDWSKIANGMPNSLAGYGITDAAAINGNSSKTFSVANATSAAHAVAYGQFASALALTGYQYLPNGMLLQWGKTPGIAGAASYTGNFAIAFPNGIFSMTASSYLDTNHSEYFNVFVVSNTQYRITSGAAAAATAPVTWIAIGY</sequence>
<dbReference type="EMBL" id="JBDXMI010000001">
    <property type="protein sequence ID" value="MEO9385606.1"/>
    <property type="molecule type" value="Genomic_DNA"/>
</dbReference>
<dbReference type="Gene3D" id="2.60.40.3940">
    <property type="match status" value="1"/>
</dbReference>
<reference evidence="2 3" key="1">
    <citation type="submission" date="2024-05" db="EMBL/GenBank/DDBJ databases">
        <authorList>
            <person name="De Oliveira J.P."/>
            <person name="Noriler S.A."/>
            <person name="De Oliveira A.G."/>
            <person name="Sipoli D.S."/>
        </authorList>
    </citation>
    <scope>NUCLEOTIDE SEQUENCE [LARGE SCALE GENOMIC DNA]</scope>
    <source>
        <strain evidence="2 3">LABIM192</strain>
    </source>
</reference>
<organism evidence="2 3">
    <name type="scientific">Chromobacterium phragmitis</name>
    <dbReference type="NCBI Taxonomy" id="2202141"/>
    <lineage>
        <taxon>Bacteria</taxon>
        <taxon>Pseudomonadati</taxon>
        <taxon>Pseudomonadota</taxon>
        <taxon>Betaproteobacteria</taxon>
        <taxon>Neisseriales</taxon>
        <taxon>Chromobacteriaceae</taxon>
        <taxon>Chromobacterium</taxon>
    </lineage>
</organism>
<protein>
    <recommendedName>
        <fullName evidence="1">Putative tail fiber protein gp53-like C-terminal domain-containing protein</fullName>
    </recommendedName>
</protein>
<name>A0ABV0IWE5_9NEIS</name>
<comment type="caution">
    <text evidence="2">The sequence shown here is derived from an EMBL/GenBank/DDBJ whole genome shotgun (WGS) entry which is preliminary data.</text>
</comment>
<feature type="domain" description="Putative tail fiber protein gp53-like C-terminal" evidence="1">
    <location>
        <begin position="325"/>
        <end position="405"/>
    </location>
</feature>
<keyword evidence="3" id="KW-1185">Reference proteome</keyword>
<dbReference type="Proteomes" id="UP001462502">
    <property type="component" value="Unassembled WGS sequence"/>
</dbReference>
<gene>
    <name evidence="2" type="ORF">ABI908_16015</name>
</gene>
<evidence type="ECO:0000313" key="2">
    <source>
        <dbReference type="EMBL" id="MEO9385606.1"/>
    </source>
</evidence>
<dbReference type="InterPro" id="IPR054075">
    <property type="entry name" value="Gp53-like_C"/>
</dbReference>
<evidence type="ECO:0000313" key="3">
    <source>
        <dbReference type="Proteomes" id="UP001462502"/>
    </source>
</evidence>
<accession>A0ABV0IWE5</accession>
<dbReference type="Pfam" id="PF21882">
    <property type="entry name" value="Gp53-like_C"/>
    <property type="match status" value="1"/>
</dbReference>
<evidence type="ECO:0000259" key="1">
    <source>
        <dbReference type="Pfam" id="PF21882"/>
    </source>
</evidence>